<feature type="region of interest" description="Disordered" evidence="5">
    <location>
        <begin position="65"/>
        <end position="152"/>
    </location>
</feature>
<keyword evidence="3" id="KW-0804">Transcription</keyword>
<dbReference type="PANTHER" id="PTHR12565:SF431">
    <property type="entry name" value="TRANSCRIPTION FACTOR BHLH137"/>
    <property type="match status" value="1"/>
</dbReference>
<dbReference type="SUPFAM" id="SSF47459">
    <property type="entry name" value="HLH, helix-loop-helix DNA-binding domain"/>
    <property type="match status" value="1"/>
</dbReference>
<sequence length="387" mass="43373">MSAFSHQHQPFLLDSSFFTPIKIMSGLLEEPNTPLFSQFFYPPEPVHQIPVHHFSTRCLENSTKVDAGINDDDSSSVVDGKAESGEQVTQKLIPMAMDKKRKNRDGSAQSKDAREVKGKKQKRCNGGMEGDEEKKTNKAGNKKKLNEEAPTGFIHVRARRGQATDSHSLAERVRREKISERMKLLQALVPGCDKVTGKALMLDEIINYVQSLQNQVEFLSMKLASVNPMFYDFGMDLDAFMVTPEIRLNGLVSPLMPKSNHHQAIAFSDTTTSAAAALTGPNNYSLVDTPTSSSLLFQQVQRPNILSQKYSSGRKQTQVSKFDITFRIIMNRSCGMWRTKDKELLTNLASATTCVPSINKIPSCSCLPYKQQHARKFYSSKKQREDT</sequence>
<evidence type="ECO:0000259" key="6">
    <source>
        <dbReference type="PROSITE" id="PS50888"/>
    </source>
</evidence>
<evidence type="ECO:0000256" key="1">
    <source>
        <dbReference type="ARBA" id="ARBA00004123"/>
    </source>
</evidence>
<dbReference type="GO" id="GO:0003700">
    <property type="term" value="F:DNA-binding transcription factor activity"/>
    <property type="evidence" value="ECO:0007669"/>
    <property type="project" value="TreeGrafter"/>
</dbReference>
<dbReference type="AlphaFoldDB" id="A0A834GHX4"/>
<gene>
    <name evidence="7" type="ORF">RHSIM_Rhsim08G0195400</name>
</gene>
<comment type="caution">
    <text evidence="7">The sequence shown here is derived from an EMBL/GenBank/DDBJ whole genome shotgun (WGS) entry which is preliminary data.</text>
</comment>
<name>A0A834GHX4_RHOSS</name>
<comment type="subcellular location">
    <subcellularLocation>
        <location evidence="1">Nucleus</location>
    </subcellularLocation>
</comment>
<reference evidence="7" key="1">
    <citation type="submission" date="2019-11" db="EMBL/GenBank/DDBJ databases">
        <authorList>
            <person name="Liu Y."/>
            <person name="Hou J."/>
            <person name="Li T.-Q."/>
            <person name="Guan C.-H."/>
            <person name="Wu X."/>
            <person name="Wu H.-Z."/>
            <person name="Ling F."/>
            <person name="Zhang R."/>
            <person name="Shi X.-G."/>
            <person name="Ren J.-P."/>
            <person name="Chen E.-F."/>
            <person name="Sun J.-M."/>
        </authorList>
    </citation>
    <scope>NUCLEOTIDE SEQUENCE</scope>
    <source>
        <strain evidence="7">Adult_tree_wgs_1</strain>
        <tissue evidence="7">Leaves</tissue>
    </source>
</reference>
<evidence type="ECO:0000313" key="7">
    <source>
        <dbReference type="EMBL" id="KAF7135372.1"/>
    </source>
</evidence>
<evidence type="ECO:0000256" key="4">
    <source>
        <dbReference type="ARBA" id="ARBA00023242"/>
    </source>
</evidence>
<keyword evidence="4" id="KW-0539">Nucleus</keyword>
<dbReference type="OrthoDB" id="1928604at2759"/>
<dbReference type="Proteomes" id="UP000626092">
    <property type="component" value="Unassembled WGS sequence"/>
</dbReference>
<proteinExistence type="predicted"/>
<dbReference type="InterPro" id="IPR024097">
    <property type="entry name" value="bHLH_ZIP_TF"/>
</dbReference>
<evidence type="ECO:0000256" key="2">
    <source>
        <dbReference type="ARBA" id="ARBA00023015"/>
    </source>
</evidence>
<protein>
    <recommendedName>
        <fullName evidence="6">BHLH domain-containing protein</fullName>
    </recommendedName>
</protein>
<dbReference type="GO" id="GO:0005634">
    <property type="term" value="C:nucleus"/>
    <property type="evidence" value="ECO:0007669"/>
    <property type="project" value="UniProtKB-SubCell"/>
</dbReference>
<feature type="domain" description="BHLH" evidence="6">
    <location>
        <begin position="162"/>
        <end position="212"/>
    </location>
</feature>
<keyword evidence="8" id="KW-1185">Reference proteome</keyword>
<dbReference type="PANTHER" id="PTHR12565">
    <property type="entry name" value="STEROL REGULATORY ELEMENT-BINDING PROTEIN"/>
    <property type="match status" value="1"/>
</dbReference>
<accession>A0A834GHX4</accession>
<dbReference type="InterPro" id="IPR011598">
    <property type="entry name" value="bHLH_dom"/>
</dbReference>
<dbReference type="InterPro" id="IPR036638">
    <property type="entry name" value="HLH_DNA-bd_sf"/>
</dbReference>
<dbReference type="FunFam" id="4.10.280.10:FF:000002">
    <property type="entry name" value="Basic helix-loop-helix transcription factor"/>
    <property type="match status" value="1"/>
</dbReference>
<keyword evidence="2" id="KW-0805">Transcription regulation</keyword>
<dbReference type="PROSITE" id="PS50888">
    <property type="entry name" value="BHLH"/>
    <property type="match status" value="1"/>
</dbReference>
<organism evidence="7 8">
    <name type="scientific">Rhododendron simsii</name>
    <name type="common">Sims's rhododendron</name>
    <dbReference type="NCBI Taxonomy" id="118357"/>
    <lineage>
        <taxon>Eukaryota</taxon>
        <taxon>Viridiplantae</taxon>
        <taxon>Streptophyta</taxon>
        <taxon>Embryophyta</taxon>
        <taxon>Tracheophyta</taxon>
        <taxon>Spermatophyta</taxon>
        <taxon>Magnoliopsida</taxon>
        <taxon>eudicotyledons</taxon>
        <taxon>Gunneridae</taxon>
        <taxon>Pentapetalae</taxon>
        <taxon>asterids</taxon>
        <taxon>Ericales</taxon>
        <taxon>Ericaceae</taxon>
        <taxon>Ericoideae</taxon>
        <taxon>Rhodoreae</taxon>
        <taxon>Rhododendron</taxon>
    </lineage>
</organism>
<evidence type="ECO:0000256" key="5">
    <source>
        <dbReference type="SAM" id="MobiDB-lite"/>
    </source>
</evidence>
<dbReference type="SMART" id="SM00353">
    <property type="entry name" value="HLH"/>
    <property type="match status" value="1"/>
</dbReference>
<dbReference type="Pfam" id="PF00010">
    <property type="entry name" value="HLH"/>
    <property type="match status" value="1"/>
</dbReference>
<dbReference type="CDD" id="cd18919">
    <property type="entry name" value="bHLH_AtBPE_like"/>
    <property type="match status" value="1"/>
</dbReference>
<evidence type="ECO:0000256" key="3">
    <source>
        <dbReference type="ARBA" id="ARBA00023163"/>
    </source>
</evidence>
<dbReference type="EMBL" id="WJXA01000008">
    <property type="protein sequence ID" value="KAF7135372.1"/>
    <property type="molecule type" value="Genomic_DNA"/>
</dbReference>
<evidence type="ECO:0000313" key="8">
    <source>
        <dbReference type="Proteomes" id="UP000626092"/>
    </source>
</evidence>
<dbReference type="GO" id="GO:0046983">
    <property type="term" value="F:protein dimerization activity"/>
    <property type="evidence" value="ECO:0007669"/>
    <property type="project" value="InterPro"/>
</dbReference>
<dbReference type="Gene3D" id="4.10.280.10">
    <property type="entry name" value="Helix-loop-helix DNA-binding domain"/>
    <property type="match status" value="1"/>
</dbReference>